<dbReference type="EMBL" id="WKJK01000016">
    <property type="protein sequence ID" value="MRW93330.1"/>
    <property type="molecule type" value="Genomic_DNA"/>
</dbReference>
<comment type="caution">
    <text evidence="4">The sequence shown here is derived from an EMBL/GenBank/DDBJ whole genome shotgun (WGS) entry which is preliminary data.</text>
</comment>
<accession>A0A6I2L6E7</accession>
<organism evidence="4 5">
    <name type="scientific">Duganella guangzhouensis</name>
    <dbReference type="NCBI Taxonomy" id="2666084"/>
    <lineage>
        <taxon>Bacteria</taxon>
        <taxon>Pseudomonadati</taxon>
        <taxon>Pseudomonadota</taxon>
        <taxon>Betaproteobacteria</taxon>
        <taxon>Burkholderiales</taxon>
        <taxon>Oxalobacteraceae</taxon>
        <taxon>Telluria group</taxon>
        <taxon>Duganella</taxon>
    </lineage>
</organism>
<evidence type="ECO:0000259" key="3">
    <source>
        <dbReference type="Pfam" id="PF20434"/>
    </source>
</evidence>
<evidence type="ECO:0000256" key="2">
    <source>
        <dbReference type="SAM" id="SignalP"/>
    </source>
</evidence>
<dbReference type="InterPro" id="IPR050300">
    <property type="entry name" value="GDXG_lipolytic_enzyme"/>
</dbReference>
<keyword evidence="5" id="KW-1185">Reference proteome</keyword>
<dbReference type="Pfam" id="PF20434">
    <property type="entry name" value="BD-FAE"/>
    <property type="match status" value="1"/>
</dbReference>
<evidence type="ECO:0000256" key="1">
    <source>
        <dbReference type="ARBA" id="ARBA00022801"/>
    </source>
</evidence>
<feature type="signal peptide" evidence="2">
    <location>
        <begin position="1"/>
        <end position="19"/>
    </location>
</feature>
<dbReference type="Gene3D" id="3.40.50.1820">
    <property type="entry name" value="alpha/beta hydrolase"/>
    <property type="match status" value="1"/>
</dbReference>
<feature type="domain" description="BD-FAE-like" evidence="3">
    <location>
        <begin position="74"/>
        <end position="248"/>
    </location>
</feature>
<dbReference type="RefSeq" id="WP_154381621.1">
    <property type="nucleotide sequence ID" value="NZ_WKJK01000016.1"/>
</dbReference>
<reference evidence="4 5" key="1">
    <citation type="submission" date="2019-11" db="EMBL/GenBank/DDBJ databases">
        <title>Novel species isolated from a subtropical stream in China.</title>
        <authorList>
            <person name="Lu H."/>
        </authorList>
    </citation>
    <scope>NUCLEOTIDE SEQUENCE [LARGE SCALE GENOMIC DNA]</scope>
    <source>
        <strain evidence="4 5">FT80W</strain>
    </source>
</reference>
<protein>
    <submittedName>
        <fullName evidence="4">Alpha/beta fold hydrolase</fullName>
    </submittedName>
</protein>
<feature type="chain" id="PRO_5026124318" evidence="2">
    <location>
        <begin position="20"/>
        <end position="308"/>
    </location>
</feature>
<dbReference type="InterPro" id="IPR029058">
    <property type="entry name" value="AB_hydrolase_fold"/>
</dbReference>
<evidence type="ECO:0000313" key="4">
    <source>
        <dbReference type="EMBL" id="MRW93330.1"/>
    </source>
</evidence>
<sequence>MPVLSAVLAAALVATPPCVEPPADPSNTYDVPHTYEKLVREFPFIQIASDALPDGVTKLADQVYAQYGARCLKLDAYLPAGERLPVVVFVHGGGWKAGFRSEFVPMALRLTQRGYAAVTVSYRLSGEAPYPAAVQDVQQAVRWVRAHARQLHIDPQRIVLAGGSAGGQIAALAGVTGKDGAEVQAIINIDGLSDFTSELALKYEDDPKKNPSSAGAWFGGRYADQPARWREASPIRYVRAGMPPILFIGSAQPRFSAGREQMMAQMTQLGVASDKLLLPDTPHSFWLFDPWLQPTVEASVAFLRRQLP</sequence>
<dbReference type="PANTHER" id="PTHR48081">
    <property type="entry name" value="AB HYDROLASE SUPERFAMILY PROTEIN C4A8.06C"/>
    <property type="match status" value="1"/>
</dbReference>
<keyword evidence="1 4" id="KW-0378">Hydrolase</keyword>
<dbReference type="AlphaFoldDB" id="A0A6I2L6E7"/>
<gene>
    <name evidence="4" type="ORF">GJ699_25400</name>
</gene>
<dbReference type="Proteomes" id="UP000433309">
    <property type="component" value="Unassembled WGS sequence"/>
</dbReference>
<proteinExistence type="predicted"/>
<evidence type="ECO:0000313" key="5">
    <source>
        <dbReference type="Proteomes" id="UP000433309"/>
    </source>
</evidence>
<dbReference type="GO" id="GO:0016787">
    <property type="term" value="F:hydrolase activity"/>
    <property type="evidence" value="ECO:0007669"/>
    <property type="project" value="UniProtKB-KW"/>
</dbReference>
<keyword evidence="2" id="KW-0732">Signal</keyword>
<name>A0A6I2L6E7_9BURK</name>
<dbReference type="SUPFAM" id="SSF53474">
    <property type="entry name" value="alpha/beta-Hydrolases"/>
    <property type="match status" value="1"/>
</dbReference>
<dbReference type="InterPro" id="IPR049492">
    <property type="entry name" value="BD-FAE-like_dom"/>
</dbReference>